<dbReference type="Gene3D" id="2.170.150.20">
    <property type="entry name" value="Peptide methionine sulfoxide reductase"/>
    <property type="match status" value="1"/>
</dbReference>
<organism evidence="5 6">
    <name type="scientific">Parasphingorhabdus flavimaris</name>
    <dbReference type="NCBI Taxonomy" id="266812"/>
    <lineage>
        <taxon>Bacteria</taxon>
        <taxon>Pseudomonadati</taxon>
        <taxon>Pseudomonadota</taxon>
        <taxon>Alphaproteobacteria</taxon>
        <taxon>Sphingomonadales</taxon>
        <taxon>Sphingomonadaceae</taxon>
        <taxon>Parasphingorhabdus</taxon>
    </lineage>
</organism>
<feature type="domain" description="MsrB" evidence="4">
    <location>
        <begin position="46"/>
        <end position="168"/>
    </location>
</feature>
<dbReference type="InterPro" id="IPR028427">
    <property type="entry name" value="Met_Sox_Rdtase_MsrB"/>
</dbReference>
<gene>
    <name evidence="5" type="primary">msrB</name>
    <name evidence="5" type="ORF">HUO14_14685</name>
</gene>
<comment type="catalytic activity">
    <reaction evidence="3">
        <text>L-methionyl-[protein] + [thioredoxin]-disulfide + H2O = L-methionyl-(R)-S-oxide-[protein] + [thioredoxin]-dithiol</text>
        <dbReference type="Rhea" id="RHEA:24164"/>
        <dbReference type="Rhea" id="RHEA-COMP:10698"/>
        <dbReference type="Rhea" id="RHEA-COMP:10700"/>
        <dbReference type="Rhea" id="RHEA-COMP:12313"/>
        <dbReference type="Rhea" id="RHEA-COMP:12314"/>
        <dbReference type="ChEBI" id="CHEBI:15377"/>
        <dbReference type="ChEBI" id="CHEBI:16044"/>
        <dbReference type="ChEBI" id="CHEBI:29950"/>
        <dbReference type="ChEBI" id="CHEBI:45764"/>
        <dbReference type="ChEBI" id="CHEBI:50058"/>
        <dbReference type="EC" id="1.8.4.12"/>
    </reaction>
</comment>
<evidence type="ECO:0000313" key="6">
    <source>
        <dbReference type="Proteomes" id="UP000652427"/>
    </source>
</evidence>
<dbReference type="EC" id="1.8.4.12" evidence="1"/>
<name>A0ABX2N677_9SPHN</name>
<dbReference type="Proteomes" id="UP000652427">
    <property type="component" value="Unassembled WGS sequence"/>
</dbReference>
<dbReference type="InterPro" id="IPR011057">
    <property type="entry name" value="Mss4-like_sf"/>
</dbReference>
<dbReference type="GO" id="GO:0033743">
    <property type="term" value="F:peptide-methionine (R)-S-oxide reductase activity"/>
    <property type="evidence" value="ECO:0007669"/>
    <property type="project" value="UniProtKB-EC"/>
</dbReference>
<evidence type="ECO:0000259" key="4">
    <source>
        <dbReference type="PROSITE" id="PS51790"/>
    </source>
</evidence>
<dbReference type="SUPFAM" id="SSF51316">
    <property type="entry name" value="Mss4-like"/>
    <property type="match status" value="1"/>
</dbReference>
<dbReference type="EMBL" id="JABWMH010000005">
    <property type="protein sequence ID" value="NVD29142.1"/>
    <property type="molecule type" value="Genomic_DNA"/>
</dbReference>
<dbReference type="PROSITE" id="PS51318">
    <property type="entry name" value="TAT"/>
    <property type="match status" value="1"/>
</dbReference>
<dbReference type="PANTHER" id="PTHR10173:SF57">
    <property type="entry name" value="PEPTIDE-METHIONINE (R)-S-OXIDE REDUCTASE"/>
    <property type="match status" value="1"/>
</dbReference>
<protein>
    <recommendedName>
        <fullName evidence="1">peptide-methionine (R)-S-oxide reductase</fullName>
        <ecNumber evidence="1">1.8.4.12</ecNumber>
    </recommendedName>
</protein>
<proteinExistence type="predicted"/>
<dbReference type="PROSITE" id="PS51790">
    <property type="entry name" value="MSRB"/>
    <property type="match status" value="1"/>
</dbReference>
<evidence type="ECO:0000256" key="3">
    <source>
        <dbReference type="ARBA" id="ARBA00048488"/>
    </source>
</evidence>
<comment type="caution">
    <text evidence="5">The sequence shown here is derived from an EMBL/GenBank/DDBJ whole genome shotgun (WGS) entry which is preliminary data.</text>
</comment>
<sequence>MKTLDRRTVISGTLVAAGAYGAISLSGLFNDANARPGGTFKINRTPEEWKRRLGPARYRILRQAGTERAYSSPLNKEKRKGVFACAGCNLAVYGSDAKYDSGTGWPSFWKPIAPDRIGTSRDLKIGYPRTEVHCARCGGHLGHIFNDGPRPTGKRHCLNGLALKFIPA</sequence>
<reference evidence="5 6" key="1">
    <citation type="submission" date="2020-06" db="EMBL/GenBank/DDBJ databases">
        <authorList>
            <person name="Kim S.-J."/>
            <person name="Park S.-J."/>
        </authorList>
    </citation>
    <scope>NUCLEOTIDE SEQUENCE [LARGE SCALE GENOMIC DNA]</scope>
    <source>
        <strain evidence="5 6">SW-151</strain>
    </source>
</reference>
<dbReference type="PANTHER" id="PTHR10173">
    <property type="entry name" value="METHIONINE SULFOXIDE REDUCTASE"/>
    <property type="match status" value="1"/>
</dbReference>
<dbReference type="InterPro" id="IPR006311">
    <property type="entry name" value="TAT_signal"/>
</dbReference>
<evidence type="ECO:0000256" key="2">
    <source>
        <dbReference type="ARBA" id="ARBA00023002"/>
    </source>
</evidence>
<keyword evidence="2 5" id="KW-0560">Oxidoreductase</keyword>
<dbReference type="NCBIfam" id="TIGR00357">
    <property type="entry name" value="peptide-methionine (R)-S-oxide reductase MsrB"/>
    <property type="match status" value="1"/>
</dbReference>
<dbReference type="RefSeq" id="WP_176280604.1">
    <property type="nucleotide sequence ID" value="NZ_JABWMH010000005.1"/>
</dbReference>
<keyword evidence="6" id="KW-1185">Reference proteome</keyword>
<accession>A0ABX2N677</accession>
<dbReference type="Pfam" id="PF01641">
    <property type="entry name" value="SelR"/>
    <property type="match status" value="1"/>
</dbReference>
<dbReference type="InterPro" id="IPR002579">
    <property type="entry name" value="Met_Sox_Rdtase_MsrB_dom"/>
</dbReference>
<evidence type="ECO:0000313" key="5">
    <source>
        <dbReference type="EMBL" id="NVD29142.1"/>
    </source>
</evidence>
<evidence type="ECO:0000256" key="1">
    <source>
        <dbReference type="ARBA" id="ARBA00012499"/>
    </source>
</evidence>